<gene>
    <name evidence="4" type="ORF">SCLCIDRAFT_23684</name>
</gene>
<keyword evidence="5" id="KW-1185">Reference proteome</keyword>
<evidence type="ECO:0000313" key="5">
    <source>
        <dbReference type="Proteomes" id="UP000053989"/>
    </source>
</evidence>
<dbReference type="AlphaFoldDB" id="A0A0C3AHG4"/>
<dbReference type="EMBL" id="KN822029">
    <property type="protein sequence ID" value="KIM64367.1"/>
    <property type="molecule type" value="Genomic_DNA"/>
</dbReference>
<name>A0A0C3AHG4_9AGAM</name>
<protein>
    <recommendedName>
        <fullName evidence="6">Macrofage activating glycoprotein</fullName>
    </recommendedName>
</protein>
<evidence type="ECO:0000256" key="3">
    <source>
        <dbReference type="SAM" id="SignalP"/>
    </source>
</evidence>
<evidence type="ECO:0000313" key="4">
    <source>
        <dbReference type="EMBL" id="KIM64367.1"/>
    </source>
</evidence>
<keyword evidence="2" id="KW-0812">Transmembrane</keyword>
<feature type="chain" id="PRO_5002175352" description="Macrofage activating glycoprotein" evidence="3">
    <location>
        <begin position="22"/>
        <end position="357"/>
    </location>
</feature>
<proteinExistence type="predicted"/>
<dbReference type="Proteomes" id="UP000053989">
    <property type="component" value="Unassembled WGS sequence"/>
</dbReference>
<evidence type="ECO:0008006" key="6">
    <source>
        <dbReference type="Google" id="ProtNLM"/>
    </source>
</evidence>
<reference evidence="5" key="2">
    <citation type="submission" date="2015-01" db="EMBL/GenBank/DDBJ databases">
        <title>Evolutionary Origins and Diversification of the Mycorrhizal Mutualists.</title>
        <authorList>
            <consortium name="DOE Joint Genome Institute"/>
            <consortium name="Mycorrhizal Genomics Consortium"/>
            <person name="Kohler A."/>
            <person name="Kuo A."/>
            <person name="Nagy L.G."/>
            <person name="Floudas D."/>
            <person name="Copeland A."/>
            <person name="Barry K.W."/>
            <person name="Cichocki N."/>
            <person name="Veneault-Fourrey C."/>
            <person name="LaButti K."/>
            <person name="Lindquist E.A."/>
            <person name="Lipzen A."/>
            <person name="Lundell T."/>
            <person name="Morin E."/>
            <person name="Murat C."/>
            <person name="Riley R."/>
            <person name="Ohm R."/>
            <person name="Sun H."/>
            <person name="Tunlid A."/>
            <person name="Henrissat B."/>
            <person name="Grigoriev I.V."/>
            <person name="Hibbett D.S."/>
            <person name="Martin F."/>
        </authorList>
    </citation>
    <scope>NUCLEOTIDE SEQUENCE [LARGE SCALE GENOMIC DNA]</scope>
    <source>
        <strain evidence="5">Foug A</strain>
    </source>
</reference>
<keyword evidence="2" id="KW-0472">Membrane</keyword>
<dbReference type="InParanoid" id="A0A0C3AHG4"/>
<dbReference type="HOGENOM" id="CLU_036093_2_1_1"/>
<dbReference type="STRING" id="1036808.A0A0C3AHG4"/>
<keyword evidence="2" id="KW-1133">Transmembrane helix</keyword>
<feature type="compositionally biased region" description="Low complexity" evidence="1">
    <location>
        <begin position="306"/>
        <end position="332"/>
    </location>
</feature>
<evidence type="ECO:0000256" key="2">
    <source>
        <dbReference type="SAM" id="Phobius"/>
    </source>
</evidence>
<organism evidence="4 5">
    <name type="scientific">Scleroderma citrinum Foug A</name>
    <dbReference type="NCBI Taxonomy" id="1036808"/>
    <lineage>
        <taxon>Eukaryota</taxon>
        <taxon>Fungi</taxon>
        <taxon>Dikarya</taxon>
        <taxon>Basidiomycota</taxon>
        <taxon>Agaricomycotina</taxon>
        <taxon>Agaricomycetes</taxon>
        <taxon>Agaricomycetidae</taxon>
        <taxon>Boletales</taxon>
        <taxon>Sclerodermatineae</taxon>
        <taxon>Sclerodermataceae</taxon>
        <taxon>Scleroderma</taxon>
    </lineage>
</organism>
<evidence type="ECO:0000256" key="1">
    <source>
        <dbReference type="SAM" id="MobiDB-lite"/>
    </source>
</evidence>
<feature type="transmembrane region" description="Helical" evidence="2">
    <location>
        <begin position="335"/>
        <end position="356"/>
    </location>
</feature>
<feature type="signal peptide" evidence="3">
    <location>
        <begin position="1"/>
        <end position="21"/>
    </location>
</feature>
<reference evidence="4 5" key="1">
    <citation type="submission" date="2014-04" db="EMBL/GenBank/DDBJ databases">
        <authorList>
            <consortium name="DOE Joint Genome Institute"/>
            <person name="Kuo A."/>
            <person name="Kohler A."/>
            <person name="Nagy L.G."/>
            <person name="Floudas D."/>
            <person name="Copeland A."/>
            <person name="Barry K.W."/>
            <person name="Cichocki N."/>
            <person name="Veneault-Fourrey C."/>
            <person name="LaButti K."/>
            <person name="Lindquist E.A."/>
            <person name="Lipzen A."/>
            <person name="Lundell T."/>
            <person name="Morin E."/>
            <person name="Murat C."/>
            <person name="Sun H."/>
            <person name="Tunlid A."/>
            <person name="Henrissat B."/>
            <person name="Grigoriev I.V."/>
            <person name="Hibbett D.S."/>
            <person name="Martin F."/>
            <person name="Nordberg H.P."/>
            <person name="Cantor M.N."/>
            <person name="Hua S.X."/>
        </authorList>
    </citation>
    <scope>NUCLEOTIDE SEQUENCE [LARGE SCALE GENOMIC DNA]</scope>
    <source>
        <strain evidence="4 5">Foug A</strain>
    </source>
</reference>
<dbReference type="OrthoDB" id="2564904at2759"/>
<accession>A0A0C3AHG4</accession>
<sequence length="357" mass="37400">MPGFALSALFAVAIASKAAFAQPDPADPTPLTDKHYAYPTGIPYQIDYNTAAIRGPQYGYNICNSTTQNQNSDCQTIMVNSIDDFCLWAPPQPNSTIGDTEAIEVGWCSKTGWGTRLIPAGTLTGVQVLKTSKYIQFAGFINQVNLDMASDDYGGELDPHGADLRGNPLGGLVYSNAFSGGNNGSYQQVNDWNSFIGGNQFCFTICDPSTSGSDQAAYCQNIYDRLGCTYNMPNNAQSGTFEVCEADLKTPVGIYVSGGVTMTYTQPYTGDVTPPYTPTVPQSSNCVTYQSAQLYSNLPTPTNAPAQTSSGSSHGASSASGTKSSSSPTSTANSAAAVGVSSVAGLLGTLFAVVFLS</sequence>
<feature type="region of interest" description="Disordered" evidence="1">
    <location>
        <begin position="298"/>
        <end position="332"/>
    </location>
</feature>
<keyword evidence="3" id="KW-0732">Signal</keyword>